<evidence type="ECO:0000313" key="1">
    <source>
        <dbReference type="EMBL" id="MDX8420494.1"/>
    </source>
</evidence>
<dbReference type="EMBL" id="JALBUR010000042">
    <property type="protein sequence ID" value="MDX8420494.1"/>
    <property type="molecule type" value="Genomic_DNA"/>
</dbReference>
<name>A0AB35U9Q3_9FIRM</name>
<reference evidence="1 2" key="1">
    <citation type="submission" date="2022-03" db="EMBL/GenBank/DDBJ databases">
        <title>Novel taxa within the pig intestine.</title>
        <authorList>
            <person name="Wylensek D."/>
            <person name="Bishof K."/>
            <person name="Afrizal A."/>
            <person name="Clavel T."/>
        </authorList>
    </citation>
    <scope>NUCLEOTIDE SEQUENCE [LARGE SCALE GENOMIC DNA]</scope>
    <source>
        <strain evidence="1 2">CLA-KB-P133</strain>
    </source>
</reference>
<gene>
    <name evidence="1" type="ORF">MOZ60_10395</name>
</gene>
<keyword evidence="2" id="KW-1185">Reference proteome</keyword>
<protein>
    <submittedName>
        <fullName evidence="1">Uncharacterized protein</fullName>
    </submittedName>
</protein>
<proteinExistence type="predicted"/>
<organism evidence="1 2">
    <name type="scientific">Grylomicrobium aquisgranensis</name>
    <dbReference type="NCBI Taxonomy" id="2926318"/>
    <lineage>
        <taxon>Bacteria</taxon>
        <taxon>Bacillati</taxon>
        <taxon>Bacillota</taxon>
        <taxon>Erysipelotrichia</taxon>
        <taxon>Erysipelotrichales</taxon>
        <taxon>Erysipelotrichaceae</taxon>
        <taxon>Grylomicrobium</taxon>
    </lineage>
</organism>
<comment type="caution">
    <text evidence="1">The sequence shown here is derived from an EMBL/GenBank/DDBJ whole genome shotgun (WGS) entry which is preliminary data.</text>
</comment>
<accession>A0AB35U9Q3</accession>
<evidence type="ECO:0000313" key="2">
    <source>
        <dbReference type="Proteomes" id="UP001286174"/>
    </source>
</evidence>
<dbReference type="Proteomes" id="UP001286174">
    <property type="component" value="Unassembled WGS sequence"/>
</dbReference>
<sequence>MYWWYKLLEKNGDVYRYAYSRESDICDGIIVYSATTQTAIIEKVSKTDRTRWEQQKSLEHFSKVIKEGFPKQRQVCCG</sequence>
<dbReference type="AlphaFoldDB" id="A0AB35U9Q3"/>
<dbReference type="RefSeq" id="WP_370596623.1">
    <property type="nucleotide sequence ID" value="NZ_JALBUR010000042.1"/>
</dbReference>